<evidence type="ECO:0000256" key="4">
    <source>
        <dbReference type="ARBA" id="ARBA00022452"/>
    </source>
</evidence>
<dbReference type="PANTHER" id="PTHR30026">
    <property type="entry name" value="OUTER MEMBRANE PROTEIN TOLC"/>
    <property type="match status" value="1"/>
</dbReference>
<keyword evidence="5" id="KW-0812">Transmembrane</keyword>
<dbReference type="SUPFAM" id="SSF56954">
    <property type="entry name" value="Outer membrane efflux proteins (OEP)"/>
    <property type="match status" value="1"/>
</dbReference>
<comment type="subcellular location">
    <subcellularLocation>
        <location evidence="1">Cell outer membrane</location>
    </subcellularLocation>
</comment>
<evidence type="ECO:0000256" key="8">
    <source>
        <dbReference type="SAM" id="Coils"/>
    </source>
</evidence>
<keyword evidence="8" id="KW-0175">Coiled coil</keyword>
<dbReference type="Proteomes" id="UP000321907">
    <property type="component" value="Unassembled WGS sequence"/>
</dbReference>
<gene>
    <name evidence="10" type="ORF">FUA23_20200</name>
</gene>
<keyword evidence="7" id="KW-0998">Cell outer membrane</keyword>
<keyword evidence="9" id="KW-0732">Signal</keyword>
<keyword evidence="4" id="KW-1134">Transmembrane beta strand</keyword>
<dbReference type="InterPro" id="IPR051906">
    <property type="entry name" value="TolC-like"/>
</dbReference>
<evidence type="ECO:0000256" key="9">
    <source>
        <dbReference type="SAM" id="SignalP"/>
    </source>
</evidence>
<dbReference type="InterPro" id="IPR003423">
    <property type="entry name" value="OMP_efflux"/>
</dbReference>
<dbReference type="GO" id="GO:0015288">
    <property type="term" value="F:porin activity"/>
    <property type="evidence" value="ECO:0007669"/>
    <property type="project" value="TreeGrafter"/>
</dbReference>
<keyword evidence="11" id="KW-1185">Reference proteome</keyword>
<evidence type="ECO:0000313" key="10">
    <source>
        <dbReference type="EMBL" id="TXF85680.1"/>
    </source>
</evidence>
<feature type="chain" id="PRO_5022993073" evidence="9">
    <location>
        <begin position="19"/>
        <end position="447"/>
    </location>
</feature>
<feature type="coiled-coil region" evidence="8">
    <location>
        <begin position="172"/>
        <end position="199"/>
    </location>
</feature>
<protein>
    <submittedName>
        <fullName evidence="10">TolC family protein</fullName>
    </submittedName>
</protein>
<evidence type="ECO:0000256" key="5">
    <source>
        <dbReference type="ARBA" id="ARBA00022692"/>
    </source>
</evidence>
<name>A0A5C7F7Y3_9BACT</name>
<accession>A0A5C7F7Y3</accession>
<feature type="signal peptide" evidence="9">
    <location>
        <begin position="1"/>
        <end position="18"/>
    </location>
</feature>
<organism evidence="10 11">
    <name type="scientific">Neolewinella aurantiaca</name>
    <dbReference type="NCBI Taxonomy" id="2602767"/>
    <lineage>
        <taxon>Bacteria</taxon>
        <taxon>Pseudomonadati</taxon>
        <taxon>Bacteroidota</taxon>
        <taxon>Saprospiria</taxon>
        <taxon>Saprospirales</taxon>
        <taxon>Lewinellaceae</taxon>
        <taxon>Neolewinella</taxon>
    </lineage>
</organism>
<evidence type="ECO:0000256" key="6">
    <source>
        <dbReference type="ARBA" id="ARBA00023136"/>
    </source>
</evidence>
<dbReference type="AlphaFoldDB" id="A0A5C7F7Y3"/>
<dbReference type="OrthoDB" id="9807719at2"/>
<evidence type="ECO:0000256" key="3">
    <source>
        <dbReference type="ARBA" id="ARBA00022448"/>
    </source>
</evidence>
<comment type="caution">
    <text evidence="10">The sequence shown here is derived from an EMBL/GenBank/DDBJ whole genome shotgun (WGS) entry which is preliminary data.</text>
</comment>
<keyword evidence="6" id="KW-0472">Membrane</keyword>
<evidence type="ECO:0000256" key="1">
    <source>
        <dbReference type="ARBA" id="ARBA00004442"/>
    </source>
</evidence>
<dbReference type="RefSeq" id="WP_147932593.1">
    <property type="nucleotide sequence ID" value="NZ_VOXD01000044.1"/>
</dbReference>
<dbReference type="Gene3D" id="1.20.1600.10">
    <property type="entry name" value="Outer membrane efflux proteins (OEP)"/>
    <property type="match status" value="1"/>
</dbReference>
<dbReference type="GO" id="GO:1990281">
    <property type="term" value="C:efflux pump complex"/>
    <property type="evidence" value="ECO:0007669"/>
    <property type="project" value="TreeGrafter"/>
</dbReference>
<evidence type="ECO:0000256" key="2">
    <source>
        <dbReference type="ARBA" id="ARBA00007613"/>
    </source>
</evidence>
<reference evidence="10 11" key="1">
    <citation type="submission" date="2019-08" db="EMBL/GenBank/DDBJ databases">
        <title>Lewinella sp. strain SSH13 Genome sequencing and assembly.</title>
        <authorList>
            <person name="Kim I."/>
        </authorList>
    </citation>
    <scope>NUCLEOTIDE SEQUENCE [LARGE SCALE GENOMIC DNA]</scope>
    <source>
        <strain evidence="10 11">SSH13</strain>
    </source>
</reference>
<evidence type="ECO:0000256" key="7">
    <source>
        <dbReference type="ARBA" id="ARBA00023237"/>
    </source>
</evidence>
<comment type="similarity">
    <text evidence="2">Belongs to the outer membrane factor (OMF) (TC 1.B.17) family.</text>
</comment>
<dbReference type="GO" id="GO:0015562">
    <property type="term" value="F:efflux transmembrane transporter activity"/>
    <property type="evidence" value="ECO:0007669"/>
    <property type="project" value="InterPro"/>
</dbReference>
<dbReference type="PANTHER" id="PTHR30026:SF20">
    <property type="entry name" value="OUTER MEMBRANE PROTEIN TOLC"/>
    <property type="match status" value="1"/>
</dbReference>
<sequence>MKNIVVTLLILVSFSVSGQNDISLEDARKAAAETNVKLLNSKLETKSAMEVAASTKANFYPNVSFDVTLMHAVNPLMEISSPGGNLPVYDGDPANLGSASEFAYIPASTSGLLQKLGAVSLSVTQPVYAGGKIRMGEELSHMGVDVRKKQEMLFENEVLLETTRQYWQIVSLQEKEKTIERYEDLLNQLSIQVNDAYKAGLIIRNDIYKLELEQNELELNKSKLANGKHLALLQFAKTTGIPFDSSMFLVESVDGYESPEHYKLVGGEDYLNQLFEVQLLEKSIQAQELQTKLKEADYLPTVAVGLNAFYLSQFEENTGGLNVFGFLSASVPISSHWSGKHDVREMVIKEKIAQNNLEDAKKLLKLRSEKSWFDLVEAHKQIEIIEERIIAANENLKVNQSSYESSLVNLSDLLEAKALQAQALDDLIEAKTKYNVAVAAYLQYTGK</sequence>
<dbReference type="EMBL" id="VOXD01000044">
    <property type="protein sequence ID" value="TXF85680.1"/>
    <property type="molecule type" value="Genomic_DNA"/>
</dbReference>
<dbReference type="Pfam" id="PF02321">
    <property type="entry name" value="OEP"/>
    <property type="match status" value="1"/>
</dbReference>
<dbReference type="GO" id="GO:0009279">
    <property type="term" value="C:cell outer membrane"/>
    <property type="evidence" value="ECO:0007669"/>
    <property type="project" value="UniProtKB-SubCell"/>
</dbReference>
<evidence type="ECO:0000313" key="11">
    <source>
        <dbReference type="Proteomes" id="UP000321907"/>
    </source>
</evidence>
<keyword evidence="3" id="KW-0813">Transport</keyword>
<proteinExistence type="inferred from homology"/>